<dbReference type="KEGG" id="acij:JS278_02965"/>
<keyword evidence="3 5" id="KW-0378">Hydrolase</keyword>
<dbReference type="OrthoDB" id="9761532at2"/>
<dbReference type="Gene3D" id="3.30.70.360">
    <property type="match status" value="1"/>
</dbReference>
<evidence type="ECO:0000313" key="5">
    <source>
        <dbReference type="EMBL" id="AXE40099.1"/>
    </source>
</evidence>
<dbReference type="EC" id="3.4.17.11" evidence="5"/>
<keyword evidence="5" id="KW-0121">Carboxypeptidase</keyword>
<name>A0A344UXV1_9ACTN</name>
<dbReference type="Pfam" id="PF07687">
    <property type="entry name" value="M20_dimer"/>
    <property type="match status" value="1"/>
</dbReference>
<reference evidence="5 6" key="1">
    <citation type="submission" date="2017-12" db="EMBL/GenBank/DDBJ databases">
        <title>The whole genome sequence of the Acidipropionibacterium virtanenii sp. nov. type strain JS278.</title>
        <authorList>
            <person name="Laine P."/>
            <person name="Deptula P."/>
            <person name="Varmanen P."/>
            <person name="Auvinen P."/>
        </authorList>
    </citation>
    <scope>NUCLEOTIDE SEQUENCE [LARGE SCALE GENOMIC DNA]</scope>
    <source>
        <strain evidence="5 6">JS278</strain>
    </source>
</reference>
<keyword evidence="2" id="KW-0479">Metal-binding</keyword>
<protein>
    <submittedName>
        <fullName evidence="5">Carboxypeptidase G2</fullName>
        <ecNumber evidence="5">3.4.17.11</ecNumber>
    </submittedName>
</protein>
<feature type="domain" description="Peptidase M20 dimerisation" evidence="4">
    <location>
        <begin position="182"/>
        <end position="331"/>
    </location>
</feature>
<dbReference type="NCBIfam" id="NF005914">
    <property type="entry name" value="PRK07907.1"/>
    <property type="match status" value="1"/>
</dbReference>
<dbReference type="InterPro" id="IPR011650">
    <property type="entry name" value="Peptidase_M20_dimer"/>
</dbReference>
<dbReference type="GO" id="GO:0004180">
    <property type="term" value="F:carboxypeptidase activity"/>
    <property type="evidence" value="ECO:0007669"/>
    <property type="project" value="UniProtKB-KW"/>
</dbReference>
<proteinExistence type="predicted"/>
<dbReference type="InterPro" id="IPR002933">
    <property type="entry name" value="Peptidase_M20"/>
</dbReference>
<dbReference type="RefSeq" id="WP_114045857.1">
    <property type="nucleotide sequence ID" value="NZ_CP025198.1"/>
</dbReference>
<dbReference type="GO" id="GO:0046872">
    <property type="term" value="F:metal ion binding"/>
    <property type="evidence" value="ECO:0007669"/>
    <property type="project" value="UniProtKB-KW"/>
</dbReference>
<evidence type="ECO:0000256" key="1">
    <source>
        <dbReference type="ARBA" id="ARBA00022670"/>
    </source>
</evidence>
<sequence length="437" mass="44647">MSTADLDRMLADLRGLVAIPSVSADPSRAGDVIASAEKVSALFREVGVETQVVSAGGAPAVIGRREGPAGAPTVLLYAHHDVQPVADDWRTDPFELTIDGTRAYGRGAADDKAGVAVHLEALRLLGEDLPVSVAVLVEGEEEVASPTLGAIINAHAQTLRADVVLAPDAVNAGVDAPAITTSLRGILNVRIGVRTAARAVHSGIYGGVLPDALGVLVHLLDSLTDEAGRAAIPGIAADPDPRDPSAAMSAEEIAVAAGAVDDLRSASDELAADLWTRPSVTVLGIDAPRTDAASMVLTPQARAVVSLRLPPTVSPKDAEEALRARLEAQNRVGAEVSVEVLLGGRGWSDSGTSSASDLALNALSESFGRDAVTLGVGGGIPFIQTLTERFPGIEPVITAVQDPSSAAHGADESVSLRTLVAAAEAEAGMLRRIAGAR</sequence>
<dbReference type="PANTHER" id="PTHR43270:SF12">
    <property type="entry name" value="SUCCINYL-DIAMINOPIMELATE DESUCCINYLASE"/>
    <property type="match status" value="1"/>
</dbReference>
<dbReference type="Gene3D" id="3.40.630.10">
    <property type="entry name" value="Zn peptidases"/>
    <property type="match status" value="1"/>
</dbReference>
<dbReference type="SUPFAM" id="SSF53187">
    <property type="entry name" value="Zn-dependent exopeptidases"/>
    <property type="match status" value="1"/>
</dbReference>
<dbReference type="AlphaFoldDB" id="A0A344UXV1"/>
<dbReference type="GO" id="GO:0006508">
    <property type="term" value="P:proteolysis"/>
    <property type="evidence" value="ECO:0007669"/>
    <property type="project" value="UniProtKB-KW"/>
</dbReference>
<keyword evidence="6" id="KW-1185">Reference proteome</keyword>
<dbReference type="InterPro" id="IPR051458">
    <property type="entry name" value="Cyt/Met_Dipeptidase"/>
</dbReference>
<accession>A0A344UXV1</accession>
<evidence type="ECO:0000259" key="4">
    <source>
        <dbReference type="Pfam" id="PF07687"/>
    </source>
</evidence>
<keyword evidence="1" id="KW-0645">Protease</keyword>
<dbReference type="PANTHER" id="PTHR43270">
    <property type="entry name" value="BETA-ALA-HIS DIPEPTIDASE"/>
    <property type="match status" value="1"/>
</dbReference>
<evidence type="ECO:0000313" key="6">
    <source>
        <dbReference type="Proteomes" id="UP000251995"/>
    </source>
</evidence>
<evidence type="ECO:0000256" key="2">
    <source>
        <dbReference type="ARBA" id="ARBA00022723"/>
    </source>
</evidence>
<organism evidence="5 6">
    <name type="scientific">Acidipropionibacterium virtanenii</name>
    <dbReference type="NCBI Taxonomy" id="2057246"/>
    <lineage>
        <taxon>Bacteria</taxon>
        <taxon>Bacillati</taxon>
        <taxon>Actinomycetota</taxon>
        <taxon>Actinomycetes</taxon>
        <taxon>Propionibacteriales</taxon>
        <taxon>Propionibacteriaceae</taxon>
        <taxon>Acidipropionibacterium</taxon>
    </lineage>
</organism>
<dbReference type="EMBL" id="CP025198">
    <property type="protein sequence ID" value="AXE40099.1"/>
    <property type="molecule type" value="Genomic_DNA"/>
</dbReference>
<gene>
    <name evidence="5" type="primary">cpg2</name>
    <name evidence="5" type="ORF">JS278_02965</name>
</gene>
<dbReference type="Pfam" id="PF01546">
    <property type="entry name" value="Peptidase_M20"/>
    <property type="match status" value="1"/>
</dbReference>
<evidence type="ECO:0000256" key="3">
    <source>
        <dbReference type="ARBA" id="ARBA00022801"/>
    </source>
</evidence>
<dbReference type="Proteomes" id="UP000251995">
    <property type="component" value="Chromosome"/>
</dbReference>